<protein>
    <submittedName>
        <fullName evidence="1">Uncharacterized protein</fullName>
    </submittedName>
</protein>
<organism evidence="1 2">
    <name type="scientific">Litchfieldella anticariensis (strain DSM 16096 / CECT 5854 / CIP 108499 / LMG 22089 / FP35)</name>
    <name type="common">Halomonas anticariensis</name>
    <dbReference type="NCBI Taxonomy" id="1121939"/>
    <lineage>
        <taxon>Bacteria</taxon>
        <taxon>Pseudomonadati</taxon>
        <taxon>Pseudomonadota</taxon>
        <taxon>Gammaproteobacteria</taxon>
        <taxon>Oceanospirillales</taxon>
        <taxon>Halomonadaceae</taxon>
        <taxon>Litchfieldella</taxon>
    </lineage>
</organism>
<name>S2KM23_LITA3</name>
<dbReference type="AlphaFoldDB" id="S2KM23"/>
<evidence type="ECO:0000313" key="2">
    <source>
        <dbReference type="Proteomes" id="UP000014463"/>
    </source>
</evidence>
<dbReference type="STRING" id="1121939.L861_16690"/>
<sequence length="68" mass="7886">MGGVDVTITNEDRIGIHGVHLHRNPLRPGRPELRDRYAGMEEKRRCAQHQVLVMSLFLIVVFKEFRSC</sequence>
<gene>
    <name evidence="1" type="ORF">L861_16690</name>
</gene>
<comment type="caution">
    <text evidence="1">The sequence shown here is derived from an EMBL/GenBank/DDBJ whole genome shotgun (WGS) entry which is preliminary data.</text>
</comment>
<keyword evidence="2" id="KW-1185">Reference proteome</keyword>
<accession>S2KM23</accession>
<evidence type="ECO:0000313" key="1">
    <source>
        <dbReference type="EMBL" id="EPC01508.1"/>
    </source>
</evidence>
<dbReference type="Proteomes" id="UP000014463">
    <property type="component" value="Unassembled WGS sequence"/>
</dbReference>
<reference evidence="1 2" key="1">
    <citation type="journal article" date="2013" name="Genome Announc.">
        <title>Draft genome sequence of the moderately halophilic gammaproteobacterium Halomonas anticariensis FP35.</title>
        <authorList>
            <person name="Tahrioui A."/>
            <person name="Quesada E."/>
            <person name="Llamas I."/>
        </authorList>
    </citation>
    <scope>NUCLEOTIDE SEQUENCE [LARGE SCALE GENOMIC DNA]</scope>
    <source>
        <strain evidence="2">DSM 16096 / CECT 5854 / LMG 22089 / FP35</strain>
    </source>
</reference>
<dbReference type="EMBL" id="ASTJ01000034">
    <property type="protein sequence ID" value="EPC01508.1"/>
    <property type="molecule type" value="Genomic_DNA"/>
</dbReference>
<proteinExistence type="predicted"/>